<protein>
    <submittedName>
        <fullName evidence="1">Uu.00g115870.m01.CDS01</fullName>
    </submittedName>
</protein>
<dbReference type="AlphaFoldDB" id="A0AAI8VFU7"/>
<accession>A0AAI8VFU7</accession>
<reference evidence="1" key="1">
    <citation type="submission" date="2023-10" db="EMBL/GenBank/DDBJ databases">
        <authorList>
            <person name="Hackl T."/>
        </authorList>
    </citation>
    <scope>NUCLEOTIDE SEQUENCE</scope>
</reference>
<gene>
    <name evidence="1" type="ORF">KHLLAP_LOCUS4661</name>
</gene>
<evidence type="ECO:0000313" key="2">
    <source>
        <dbReference type="Proteomes" id="UP001295740"/>
    </source>
</evidence>
<evidence type="ECO:0000313" key="1">
    <source>
        <dbReference type="EMBL" id="CAJ2504193.1"/>
    </source>
</evidence>
<sequence length="110" mass="12949">MITDHKSLRTINNKVEQPARILRFLDAIKHYQIRILYRPSKAHVLAYYLSKPPEEMIFPTKEVIDLTNPQQKDPEIREIQQPHQLNSLDLQAIYEYLTLDEKLPEGLEPG</sequence>
<comment type="caution">
    <text evidence="1">The sequence shown here is derived from an EMBL/GenBank/DDBJ whole genome shotgun (WGS) entry which is preliminary data.</text>
</comment>
<organism evidence="1 2">
    <name type="scientific">Anthostomella pinea</name>
    <dbReference type="NCBI Taxonomy" id="933095"/>
    <lineage>
        <taxon>Eukaryota</taxon>
        <taxon>Fungi</taxon>
        <taxon>Dikarya</taxon>
        <taxon>Ascomycota</taxon>
        <taxon>Pezizomycotina</taxon>
        <taxon>Sordariomycetes</taxon>
        <taxon>Xylariomycetidae</taxon>
        <taxon>Xylariales</taxon>
        <taxon>Xylariaceae</taxon>
        <taxon>Anthostomella</taxon>
    </lineage>
</organism>
<keyword evidence="2" id="KW-1185">Reference proteome</keyword>
<dbReference type="Proteomes" id="UP001295740">
    <property type="component" value="Unassembled WGS sequence"/>
</dbReference>
<name>A0AAI8VFU7_9PEZI</name>
<proteinExistence type="predicted"/>
<dbReference type="EMBL" id="CAUWAG010000006">
    <property type="protein sequence ID" value="CAJ2504193.1"/>
    <property type="molecule type" value="Genomic_DNA"/>
</dbReference>